<protein>
    <submittedName>
        <fullName evidence="2">Helix-turn-helix domain-containing protein</fullName>
    </submittedName>
</protein>
<name>A0ABZ0ZS67_9ACTN</name>
<dbReference type="SUPFAM" id="SSF47413">
    <property type="entry name" value="lambda repressor-like DNA-binding domains"/>
    <property type="match status" value="1"/>
</dbReference>
<dbReference type="EMBL" id="CP141059">
    <property type="protein sequence ID" value="WQQ26477.1"/>
    <property type="molecule type" value="Genomic_DNA"/>
</dbReference>
<evidence type="ECO:0000313" key="3">
    <source>
        <dbReference type="Proteomes" id="UP001327225"/>
    </source>
</evidence>
<feature type="domain" description="HTH cro/C1-type" evidence="1">
    <location>
        <begin position="12"/>
        <end position="66"/>
    </location>
</feature>
<dbReference type="PANTHER" id="PTHR35010:SF4">
    <property type="entry name" value="BLL5781 PROTEIN"/>
    <property type="match status" value="1"/>
</dbReference>
<dbReference type="PANTHER" id="PTHR35010">
    <property type="entry name" value="BLL4672 PROTEIN-RELATED"/>
    <property type="match status" value="1"/>
</dbReference>
<dbReference type="Gene3D" id="1.10.260.40">
    <property type="entry name" value="lambda repressor-like DNA-binding domains"/>
    <property type="match status" value="1"/>
</dbReference>
<accession>A0ABZ0ZS67</accession>
<sequence length="264" mass="29076">MTITEEPVGQLLRQWRERRRRSQLDVSLAADLSARHLSFIETGRAVPSRTMIERICEELEVPLRDRNDVHLAAGFAPAHTERPLEDLGVARSAVAAVLEGHLPYPAVAVNVRWELMAANPAAHFLLDELPAGLAGPPLNMLRATLHPDGLASQVRNYGQWRAHVVRRVRRQLERTAADGLAELLAEIESYPVPATGQETAAGPDGDLVTPLLLRTGHGDLALCYAMTVFGAPRDVTLDEVAIETFFPADHATRELLRSLDFKLT</sequence>
<dbReference type="Pfam" id="PF17765">
    <property type="entry name" value="MLTR_LBD"/>
    <property type="match status" value="1"/>
</dbReference>
<keyword evidence="3" id="KW-1185">Reference proteome</keyword>
<dbReference type="CDD" id="cd00093">
    <property type="entry name" value="HTH_XRE"/>
    <property type="match status" value="1"/>
</dbReference>
<reference evidence="3" key="1">
    <citation type="submission" date="2023-12" db="EMBL/GenBank/DDBJ databases">
        <title>Novel species in genus Nocardioides.</title>
        <authorList>
            <person name="Zhou H."/>
        </authorList>
    </citation>
    <scope>NUCLEOTIDE SEQUENCE [LARGE SCALE GENOMIC DNA]</scope>
    <source>
        <strain evidence="3">HM61</strain>
    </source>
</reference>
<dbReference type="InterPro" id="IPR010982">
    <property type="entry name" value="Lambda_DNA-bd_dom_sf"/>
</dbReference>
<dbReference type="Gene3D" id="3.30.450.180">
    <property type="match status" value="1"/>
</dbReference>
<dbReference type="Pfam" id="PF13560">
    <property type="entry name" value="HTH_31"/>
    <property type="match status" value="1"/>
</dbReference>
<gene>
    <name evidence="2" type="ORF">SHK19_21290</name>
</gene>
<dbReference type="InterPro" id="IPR041413">
    <property type="entry name" value="MLTR_LBD"/>
</dbReference>
<dbReference type="InterPro" id="IPR001387">
    <property type="entry name" value="Cro/C1-type_HTH"/>
</dbReference>
<organism evidence="2 3">
    <name type="scientific">Nocardioides bizhenqiangii</name>
    <dbReference type="NCBI Taxonomy" id="3095076"/>
    <lineage>
        <taxon>Bacteria</taxon>
        <taxon>Bacillati</taxon>
        <taxon>Actinomycetota</taxon>
        <taxon>Actinomycetes</taxon>
        <taxon>Propionibacteriales</taxon>
        <taxon>Nocardioidaceae</taxon>
        <taxon>Nocardioides</taxon>
    </lineage>
</organism>
<dbReference type="SMART" id="SM00530">
    <property type="entry name" value="HTH_XRE"/>
    <property type="match status" value="1"/>
</dbReference>
<evidence type="ECO:0000259" key="1">
    <source>
        <dbReference type="PROSITE" id="PS50943"/>
    </source>
</evidence>
<evidence type="ECO:0000313" key="2">
    <source>
        <dbReference type="EMBL" id="WQQ26477.1"/>
    </source>
</evidence>
<proteinExistence type="predicted"/>
<dbReference type="RefSeq" id="WP_322454390.1">
    <property type="nucleotide sequence ID" value="NZ_CP141059.1"/>
</dbReference>
<dbReference type="Proteomes" id="UP001327225">
    <property type="component" value="Chromosome"/>
</dbReference>
<dbReference type="PROSITE" id="PS50943">
    <property type="entry name" value="HTH_CROC1"/>
    <property type="match status" value="1"/>
</dbReference>